<proteinExistence type="predicted"/>
<gene>
    <name evidence="10" type="ORF">FDP22_21860</name>
</gene>
<dbReference type="SMART" id="SM00911">
    <property type="entry name" value="HWE_HK"/>
    <property type="match status" value="1"/>
</dbReference>
<dbReference type="Pfam" id="PF07568">
    <property type="entry name" value="HisKA_2"/>
    <property type="match status" value="1"/>
</dbReference>
<organism evidence="10 11">
    <name type="scientific">Paroceanicella profunda</name>
    <dbReference type="NCBI Taxonomy" id="2579971"/>
    <lineage>
        <taxon>Bacteria</taxon>
        <taxon>Pseudomonadati</taxon>
        <taxon>Pseudomonadota</taxon>
        <taxon>Alphaproteobacteria</taxon>
        <taxon>Rhodobacterales</taxon>
        <taxon>Paracoccaceae</taxon>
        <taxon>Paroceanicella</taxon>
    </lineage>
</organism>
<evidence type="ECO:0000256" key="6">
    <source>
        <dbReference type="ARBA" id="ARBA00022777"/>
    </source>
</evidence>
<evidence type="ECO:0000259" key="9">
    <source>
        <dbReference type="SMART" id="SM00911"/>
    </source>
</evidence>
<dbReference type="Proteomes" id="UP000305888">
    <property type="component" value="Plasmid pD4M1B"/>
</dbReference>
<evidence type="ECO:0000256" key="4">
    <source>
        <dbReference type="ARBA" id="ARBA00022679"/>
    </source>
</evidence>
<dbReference type="OrthoDB" id="9816309at2"/>
<accession>A0A5B8G5D1</accession>
<dbReference type="Gene3D" id="3.30.565.10">
    <property type="entry name" value="Histidine kinase-like ATPase, C-terminal domain"/>
    <property type="match status" value="1"/>
</dbReference>
<feature type="domain" description="Signal transduction histidine kinase HWE region" evidence="9">
    <location>
        <begin position="172"/>
        <end position="259"/>
    </location>
</feature>
<dbReference type="EC" id="2.7.13.3" evidence="2"/>
<dbReference type="Pfam" id="PF01590">
    <property type="entry name" value="GAF"/>
    <property type="match status" value="1"/>
</dbReference>
<dbReference type="InterPro" id="IPR011102">
    <property type="entry name" value="Sig_transdc_His_kinase_HWE"/>
</dbReference>
<name>A0A5B8G5D1_9RHOB</name>
<dbReference type="SUPFAM" id="SSF55781">
    <property type="entry name" value="GAF domain-like"/>
    <property type="match status" value="1"/>
</dbReference>
<dbReference type="Gene3D" id="3.30.450.40">
    <property type="match status" value="1"/>
</dbReference>
<evidence type="ECO:0000313" key="10">
    <source>
        <dbReference type="EMBL" id="QDL94512.1"/>
    </source>
</evidence>
<dbReference type="KEGG" id="ppru:FDP22_21860"/>
<evidence type="ECO:0000313" key="11">
    <source>
        <dbReference type="Proteomes" id="UP000305888"/>
    </source>
</evidence>
<geneLocation type="plasmid" evidence="11">
    <name>pd4m1b</name>
</geneLocation>
<keyword evidence="11" id="KW-1185">Reference proteome</keyword>
<keyword evidence="6" id="KW-0418">Kinase</keyword>
<keyword evidence="10" id="KW-0614">Plasmid</keyword>
<evidence type="ECO:0000256" key="2">
    <source>
        <dbReference type="ARBA" id="ARBA00012438"/>
    </source>
</evidence>
<protein>
    <recommendedName>
        <fullName evidence="2">histidine kinase</fullName>
        <ecNumber evidence="2">2.7.13.3</ecNumber>
    </recommendedName>
</protein>
<evidence type="ECO:0000256" key="1">
    <source>
        <dbReference type="ARBA" id="ARBA00000085"/>
    </source>
</evidence>
<dbReference type="SUPFAM" id="SSF55874">
    <property type="entry name" value="ATPase domain of HSP90 chaperone/DNA topoisomerase II/histidine kinase"/>
    <property type="match status" value="1"/>
</dbReference>
<keyword evidence="7" id="KW-0067">ATP-binding</keyword>
<evidence type="ECO:0000256" key="7">
    <source>
        <dbReference type="ARBA" id="ARBA00022840"/>
    </source>
</evidence>
<dbReference type="PANTHER" id="PTHR43102:SF2">
    <property type="entry name" value="GAF DOMAIN-CONTAINING PROTEIN"/>
    <property type="match status" value="1"/>
</dbReference>
<dbReference type="EMBL" id="CP040820">
    <property type="protein sequence ID" value="QDL94512.1"/>
    <property type="molecule type" value="Genomic_DNA"/>
</dbReference>
<dbReference type="GO" id="GO:0005524">
    <property type="term" value="F:ATP binding"/>
    <property type="evidence" value="ECO:0007669"/>
    <property type="project" value="UniProtKB-KW"/>
</dbReference>
<dbReference type="PANTHER" id="PTHR43102">
    <property type="entry name" value="SLR1143 PROTEIN"/>
    <property type="match status" value="1"/>
</dbReference>
<keyword evidence="5" id="KW-0547">Nucleotide-binding</keyword>
<evidence type="ECO:0000256" key="5">
    <source>
        <dbReference type="ARBA" id="ARBA00022741"/>
    </source>
</evidence>
<keyword evidence="4" id="KW-0808">Transferase</keyword>
<dbReference type="InterPro" id="IPR011495">
    <property type="entry name" value="Sig_transdc_His_kin_sub2_dim/P"/>
</dbReference>
<dbReference type="AlphaFoldDB" id="A0A5B8G5D1"/>
<evidence type="ECO:0000256" key="3">
    <source>
        <dbReference type="ARBA" id="ARBA00022553"/>
    </source>
</evidence>
<comment type="catalytic activity">
    <reaction evidence="1">
        <text>ATP + protein L-histidine = ADP + protein N-phospho-L-histidine.</text>
        <dbReference type="EC" id="2.7.13.3"/>
    </reaction>
</comment>
<dbReference type="InterPro" id="IPR029016">
    <property type="entry name" value="GAF-like_dom_sf"/>
</dbReference>
<feature type="domain" description="GAF" evidence="8">
    <location>
        <begin position="25"/>
        <end position="167"/>
    </location>
</feature>
<sequence length="368" mass="39332">MEADQHPRQAQRLRALRAYEILDTDREADFDDIVRLASAICGTAISVVTLVDADRQWFKAETGLGLRETPLSTSICAHVILEDSFVEIPDTLADPRMADNPLCGGDPGLRFYAGALLETADGLPLGTLCVLDHTPRSLTPLQREALRVLARQVMTQLEMRKALRAASLLRKEVEHRVKNSLQSISSLARLQARSARSQETMGALDAIRARLDAVATLHEHLYRTDADTSIDLGAYVATLCAHLGEIAPPGVRLEAQVAPVEVTAQTAVAVGTLVNELVSNAYKHAFPAEAAGRVRLTLARLADGMVRVDCTDDGVGLLVRSTPGTGGLGLKIAEVACAELRCALVTENTGSGLSASFEFLPATPAPGT</sequence>
<dbReference type="InterPro" id="IPR003018">
    <property type="entry name" value="GAF"/>
</dbReference>
<keyword evidence="3" id="KW-0597">Phosphoprotein</keyword>
<dbReference type="SMART" id="SM00065">
    <property type="entry name" value="GAF"/>
    <property type="match status" value="1"/>
</dbReference>
<dbReference type="InterPro" id="IPR036890">
    <property type="entry name" value="HATPase_C_sf"/>
</dbReference>
<evidence type="ECO:0000259" key="8">
    <source>
        <dbReference type="SMART" id="SM00065"/>
    </source>
</evidence>
<reference evidence="10 11" key="1">
    <citation type="submission" date="2019-06" db="EMBL/GenBank/DDBJ databases">
        <title>Genome sequence of Rhodobacteraceae bacterium D4M1.</title>
        <authorList>
            <person name="Cao J."/>
        </authorList>
    </citation>
    <scope>NUCLEOTIDE SEQUENCE [LARGE SCALE GENOMIC DNA]</scope>
    <source>
        <strain evidence="10 11">D4M1</strain>
        <plasmid evidence="11">pd4m1b</plasmid>
    </source>
</reference>
<dbReference type="RefSeq" id="WP_138576081.1">
    <property type="nucleotide sequence ID" value="NZ_CP040820.1"/>
</dbReference>
<dbReference type="GO" id="GO:0004673">
    <property type="term" value="F:protein histidine kinase activity"/>
    <property type="evidence" value="ECO:0007669"/>
    <property type="project" value="UniProtKB-EC"/>
</dbReference>